<gene>
    <name evidence="5" type="ORF">M408DRAFT_325619</name>
</gene>
<reference evidence="5 6" key="1">
    <citation type="submission" date="2014-04" db="EMBL/GenBank/DDBJ databases">
        <authorList>
            <consortium name="DOE Joint Genome Institute"/>
            <person name="Kuo A."/>
            <person name="Zuccaro A."/>
            <person name="Kohler A."/>
            <person name="Nagy L.G."/>
            <person name="Floudas D."/>
            <person name="Copeland A."/>
            <person name="Barry K.W."/>
            <person name="Cichocki N."/>
            <person name="Veneault-Fourrey C."/>
            <person name="LaButti K."/>
            <person name="Lindquist E.A."/>
            <person name="Lipzen A."/>
            <person name="Lundell T."/>
            <person name="Morin E."/>
            <person name="Murat C."/>
            <person name="Sun H."/>
            <person name="Tunlid A."/>
            <person name="Henrissat B."/>
            <person name="Grigoriev I.V."/>
            <person name="Hibbett D.S."/>
            <person name="Martin F."/>
            <person name="Nordberg H.P."/>
            <person name="Cantor M.N."/>
            <person name="Hua S.X."/>
        </authorList>
    </citation>
    <scope>NUCLEOTIDE SEQUENCE [LARGE SCALE GENOMIC DNA]</scope>
    <source>
        <strain evidence="5 6">MAFF 305830</strain>
    </source>
</reference>
<dbReference type="CDD" id="cd00200">
    <property type="entry name" value="WD40"/>
    <property type="match status" value="1"/>
</dbReference>
<evidence type="ECO:0000256" key="3">
    <source>
        <dbReference type="PROSITE-ProRule" id="PRU00221"/>
    </source>
</evidence>
<dbReference type="HOGENOM" id="CLU_000288_57_20_1"/>
<dbReference type="InterPro" id="IPR001680">
    <property type="entry name" value="WD40_rpt"/>
</dbReference>
<dbReference type="InterPro" id="IPR020472">
    <property type="entry name" value="WD40_PAC1"/>
</dbReference>
<dbReference type="InterPro" id="IPR015943">
    <property type="entry name" value="WD40/YVTN_repeat-like_dom_sf"/>
</dbReference>
<dbReference type="Gene3D" id="4.10.280.110">
    <property type="entry name" value="Pre-mRNA processing factor 4 domain"/>
    <property type="match status" value="1"/>
</dbReference>
<proteinExistence type="predicted"/>
<keyword evidence="6" id="KW-1185">Reference proteome</keyword>
<dbReference type="InterPro" id="IPR036322">
    <property type="entry name" value="WD40_repeat_dom_sf"/>
</dbReference>
<dbReference type="InterPro" id="IPR014906">
    <property type="entry name" value="PRP4-like"/>
</dbReference>
<dbReference type="SMART" id="SM00320">
    <property type="entry name" value="WD40"/>
    <property type="match status" value="7"/>
</dbReference>
<feature type="repeat" description="WD" evidence="3">
    <location>
        <begin position="206"/>
        <end position="255"/>
    </location>
</feature>
<dbReference type="GO" id="GO:0030621">
    <property type="term" value="F:U4 snRNA binding"/>
    <property type="evidence" value="ECO:0007669"/>
    <property type="project" value="TreeGrafter"/>
</dbReference>
<feature type="repeat" description="WD" evidence="3">
    <location>
        <begin position="256"/>
        <end position="297"/>
    </location>
</feature>
<dbReference type="GO" id="GO:0017070">
    <property type="term" value="F:U6 snRNA binding"/>
    <property type="evidence" value="ECO:0007669"/>
    <property type="project" value="TreeGrafter"/>
</dbReference>
<dbReference type="PANTHER" id="PTHR19846:SF0">
    <property type="entry name" value="PRE-MRNA PROCESSING FACTOR 4"/>
    <property type="match status" value="1"/>
</dbReference>
<evidence type="ECO:0000313" key="5">
    <source>
        <dbReference type="EMBL" id="KIM34108.1"/>
    </source>
</evidence>
<dbReference type="SMART" id="SM00500">
    <property type="entry name" value="SFM"/>
    <property type="match status" value="1"/>
</dbReference>
<dbReference type="InterPro" id="IPR036285">
    <property type="entry name" value="PRP4-like_sf"/>
</dbReference>
<dbReference type="PRINTS" id="PR00320">
    <property type="entry name" value="GPROTEINBRPT"/>
</dbReference>
<feature type="repeat" description="WD" evidence="3">
    <location>
        <begin position="298"/>
        <end position="339"/>
    </location>
</feature>
<organism evidence="5 6">
    <name type="scientific">Serendipita vermifera MAFF 305830</name>
    <dbReference type="NCBI Taxonomy" id="933852"/>
    <lineage>
        <taxon>Eukaryota</taxon>
        <taxon>Fungi</taxon>
        <taxon>Dikarya</taxon>
        <taxon>Basidiomycota</taxon>
        <taxon>Agaricomycotina</taxon>
        <taxon>Agaricomycetes</taxon>
        <taxon>Sebacinales</taxon>
        <taxon>Serendipitaceae</taxon>
        <taxon>Serendipita</taxon>
    </lineage>
</organism>
<evidence type="ECO:0000256" key="1">
    <source>
        <dbReference type="ARBA" id="ARBA00022574"/>
    </source>
</evidence>
<dbReference type="Pfam" id="PF00400">
    <property type="entry name" value="WD40"/>
    <property type="match status" value="6"/>
</dbReference>
<keyword evidence="1 3" id="KW-0853">WD repeat</keyword>
<dbReference type="STRING" id="933852.A0A0C2X7W2"/>
<dbReference type="GO" id="GO:0000398">
    <property type="term" value="P:mRNA splicing, via spliceosome"/>
    <property type="evidence" value="ECO:0007669"/>
    <property type="project" value="TreeGrafter"/>
</dbReference>
<dbReference type="PROSITE" id="PS50082">
    <property type="entry name" value="WD_REPEATS_2"/>
    <property type="match status" value="5"/>
</dbReference>
<dbReference type="Pfam" id="PF08799">
    <property type="entry name" value="PRP4"/>
    <property type="match status" value="1"/>
</dbReference>
<name>A0A0C2X7W2_SERVB</name>
<feature type="repeat" description="WD" evidence="3">
    <location>
        <begin position="340"/>
        <end position="381"/>
    </location>
</feature>
<keyword evidence="2" id="KW-0677">Repeat</keyword>
<dbReference type="PANTHER" id="PTHR19846">
    <property type="entry name" value="WD40 REPEAT PROTEIN"/>
    <property type="match status" value="1"/>
</dbReference>
<feature type="domain" description="Pre-mRNA processing factor 4 (PRP4)-like" evidence="4">
    <location>
        <begin position="45"/>
        <end position="96"/>
    </location>
</feature>
<dbReference type="EMBL" id="KN824277">
    <property type="protein sequence ID" value="KIM34108.1"/>
    <property type="molecule type" value="Genomic_DNA"/>
</dbReference>
<sequence length="493" mass="54925">MNFDEIEEATGYEQGLAAQYAREETQALLDELERKKRARAVAVPTDDGRVKKRLRELAEPITLFGERAADRRARLIQLLSRRGDDVGDAMEVDSDDSEEQEEFYTPGSLDLLEARRRIAEYSLPRAQIRVMRQREEARIPLTRIIEMRRRLFTDLKTMQDIASQVGDERPISQVRFSPNSKLLATGSWSGVVKVWDVPSCELSSTHRGHSDRIGGVDWHPKATISQTPSQVNLVSGAADGNVHLWSLDSELPLAVLRGHRARVVRVCFHPCGNYVVSASFDGTWRLWDVNTSTELLLQSGHSKEVFAVACQIDGSLVASAGLDAFGRIWDLRTGRTAMVLNGHVQPIYAMDFSPNGYQVATGGADDTIRIWDIRALSAVTTIPAHRSNVADIRFFHSSSPLVTLESKQATDMTDSTLSDDQVYERYRSGLYFASAGYDGLVKIWSADDWQMVRSLTADAEKVMSVDLSPDGSLLAAGSFSRNYQLFAAEGYSR</sequence>
<dbReference type="AlphaFoldDB" id="A0A0C2X7W2"/>
<dbReference type="PROSITE" id="PS50294">
    <property type="entry name" value="WD_REPEATS_REGION"/>
    <property type="match status" value="4"/>
</dbReference>
<dbReference type="SUPFAM" id="SSF158230">
    <property type="entry name" value="PRP4-like"/>
    <property type="match status" value="1"/>
</dbReference>
<dbReference type="Proteomes" id="UP000054097">
    <property type="component" value="Unassembled WGS sequence"/>
</dbReference>
<accession>A0A0C2X7W2</accession>
<reference evidence="6" key="2">
    <citation type="submission" date="2015-01" db="EMBL/GenBank/DDBJ databases">
        <title>Evolutionary Origins and Diversification of the Mycorrhizal Mutualists.</title>
        <authorList>
            <consortium name="DOE Joint Genome Institute"/>
            <consortium name="Mycorrhizal Genomics Consortium"/>
            <person name="Kohler A."/>
            <person name="Kuo A."/>
            <person name="Nagy L.G."/>
            <person name="Floudas D."/>
            <person name="Copeland A."/>
            <person name="Barry K.W."/>
            <person name="Cichocki N."/>
            <person name="Veneault-Fourrey C."/>
            <person name="LaButti K."/>
            <person name="Lindquist E.A."/>
            <person name="Lipzen A."/>
            <person name="Lundell T."/>
            <person name="Morin E."/>
            <person name="Murat C."/>
            <person name="Riley R."/>
            <person name="Ohm R."/>
            <person name="Sun H."/>
            <person name="Tunlid A."/>
            <person name="Henrissat B."/>
            <person name="Grigoriev I.V."/>
            <person name="Hibbett D.S."/>
            <person name="Martin F."/>
        </authorList>
    </citation>
    <scope>NUCLEOTIDE SEQUENCE [LARGE SCALE GENOMIC DNA]</scope>
    <source>
        <strain evidence="6">MAFF 305830</strain>
    </source>
</reference>
<dbReference type="PROSITE" id="PS00678">
    <property type="entry name" value="WD_REPEATS_1"/>
    <property type="match status" value="2"/>
</dbReference>
<evidence type="ECO:0000259" key="4">
    <source>
        <dbReference type="SMART" id="SM00500"/>
    </source>
</evidence>
<protein>
    <recommendedName>
        <fullName evidence="4">Pre-mRNA processing factor 4 (PRP4)-like domain-containing protein</fullName>
    </recommendedName>
</protein>
<feature type="repeat" description="WD" evidence="3">
    <location>
        <begin position="164"/>
        <end position="205"/>
    </location>
</feature>
<dbReference type="FunFam" id="2.130.10.10:FF:001211">
    <property type="entry name" value="CBN-PRP-4 protein"/>
    <property type="match status" value="1"/>
</dbReference>
<evidence type="ECO:0000256" key="2">
    <source>
        <dbReference type="ARBA" id="ARBA00022737"/>
    </source>
</evidence>
<dbReference type="GO" id="GO:0046540">
    <property type="term" value="C:U4/U6 x U5 tri-snRNP complex"/>
    <property type="evidence" value="ECO:0007669"/>
    <property type="project" value="TreeGrafter"/>
</dbReference>
<dbReference type="Gene3D" id="2.130.10.10">
    <property type="entry name" value="YVTN repeat-like/Quinoprotein amine dehydrogenase"/>
    <property type="match status" value="4"/>
</dbReference>
<dbReference type="OrthoDB" id="540662at2759"/>
<evidence type="ECO:0000313" key="6">
    <source>
        <dbReference type="Proteomes" id="UP000054097"/>
    </source>
</evidence>
<dbReference type="SUPFAM" id="SSF50978">
    <property type="entry name" value="WD40 repeat-like"/>
    <property type="match status" value="1"/>
</dbReference>
<dbReference type="InterPro" id="IPR019775">
    <property type="entry name" value="WD40_repeat_CS"/>
</dbReference>